<dbReference type="PROSITE" id="PS50921">
    <property type="entry name" value="ANTAR"/>
    <property type="match status" value="1"/>
</dbReference>
<evidence type="ECO:0000256" key="3">
    <source>
        <dbReference type="ARBA" id="ARBA00023015"/>
    </source>
</evidence>
<dbReference type="GO" id="GO:0003723">
    <property type="term" value="F:RNA binding"/>
    <property type="evidence" value="ECO:0007669"/>
    <property type="project" value="InterPro"/>
</dbReference>
<dbReference type="Pfam" id="PF03861">
    <property type="entry name" value="ANTAR"/>
    <property type="match status" value="1"/>
</dbReference>
<name>A0A511JHI7_9CELL</name>
<proteinExistence type="predicted"/>
<dbReference type="InterPro" id="IPR011006">
    <property type="entry name" value="CheY-like_superfamily"/>
</dbReference>
<dbReference type="Gene3D" id="3.30.450.40">
    <property type="match status" value="1"/>
</dbReference>
<keyword evidence="1" id="KW-0808">Transferase</keyword>
<reference evidence="6 7" key="1">
    <citation type="submission" date="2019-07" db="EMBL/GenBank/DDBJ databases">
        <title>Whole genome shotgun sequence of Cellulomonas terrae NBRC 100819.</title>
        <authorList>
            <person name="Hosoyama A."/>
            <person name="Uohara A."/>
            <person name="Ohji S."/>
            <person name="Ichikawa N."/>
        </authorList>
    </citation>
    <scope>NUCLEOTIDE SEQUENCE [LARGE SCALE GENOMIC DNA]</scope>
    <source>
        <strain evidence="6 7">NBRC 100819</strain>
    </source>
</reference>
<dbReference type="Gene3D" id="1.10.10.10">
    <property type="entry name" value="Winged helix-like DNA-binding domain superfamily/Winged helix DNA-binding domain"/>
    <property type="match status" value="1"/>
</dbReference>
<protein>
    <submittedName>
        <fullName evidence="6">RNA-binding protein</fullName>
    </submittedName>
</protein>
<evidence type="ECO:0000259" key="5">
    <source>
        <dbReference type="PROSITE" id="PS50921"/>
    </source>
</evidence>
<comment type="caution">
    <text evidence="6">The sequence shown here is derived from an EMBL/GenBank/DDBJ whole genome shotgun (WGS) entry which is preliminary data.</text>
</comment>
<dbReference type="SMART" id="SM01012">
    <property type="entry name" value="ANTAR"/>
    <property type="match status" value="1"/>
</dbReference>
<evidence type="ECO:0000313" key="6">
    <source>
        <dbReference type="EMBL" id="GEL97472.1"/>
    </source>
</evidence>
<organism evidence="6 7">
    <name type="scientific">Cellulomonas terrae</name>
    <dbReference type="NCBI Taxonomy" id="311234"/>
    <lineage>
        <taxon>Bacteria</taxon>
        <taxon>Bacillati</taxon>
        <taxon>Actinomycetota</taxon>
        <taxon>Actinomycetes</taxon>
        <taxon>Micrococcales</taxon>
        <taxon>Cellulomonadaceae</taxon>
        <taxon>Cellulomonas</taxon>
    </lineage>
</organism>
<dbReference type="OrthoDB" id="3688893at2"/>
<dbReference type="Proteomes" id="UP000321049">
    <property type="component" value="Unassembled WGS sequence"/>
</dbReference>
<evidence type="ECO:0000256" key="1">
    <source>
        <dbReference type="ARBA" id="ARBA00022679"/>
    </source>
</evidence>
<accession>A0A511JHI7</accession>
<dbReference type="SUPFAM" id="SSF52172">
    <property type="entry name" value="CheY-like"/>
    <property type="match status" value="1"/>
</dbReference>
<evidence type="ECO:0000256" key="4">
    <source>
        <dbReference type="ARBA" id="ARBA00023163"/>
    </source>
</evidence>
<dbReference type="GO" id="GO:0016301">
    <property type="term" value="F:kinase activity"/>
    <property type="evidence" value="ECO:0007669"/>
    <property type="project" value="UniProtKB-KW"/>
</dbReference>
<dbReference type="InterPro" id="IPR029016">
    <property type="entry name" value="GAF-like_dom_sf"/>
</dbReference>
<dbReference type="SUPFAM" id="SSF55781">
    <property type="entry name" value="GAF domain-like"/>
    <property type="match status" value="1"/>
</dbReference>
<evidence type="ECO:0000256" key="2">
    <source>
        <dbReference type="ARBA" id="ARBA00022777"/>
    </source>
</evidence>
<gene>
    <name evidence="6" type="ORF">CTE05_10190</name>
</gene>
<dbReference type="PIRSF" id="PIRSF036625">
    <property type="entry name" value="GAF_ANTAR"/>
    <property type="match status" value="1"/>
</dbReference>
<dbReference type="InterPro" id="IPR012074">
    <property type="entry name" value="GAF_ANTAR"/>
</dbReference>
<keyword evidence="2" id="KW-0418">Kinase</keyword>
<dbReference type="Pfam" id="PF13185">
    <property type="entry name" value="GAF_2"/>
    <property type="match status" value="1"/>
</dbReference>
<keyword evidence="4" id="KW-0804">Transcription</keyword>
<dbReference type="InterPro" id="IPR036388">
    <property type="entry name" value="WH-like_DNA-bd_sf"/>
</dbReference>
<feature type="domain" description="ANTAR" evidence="5">
    <location>
        <begin position="166"/>
        <end position="227"/>
    </location>
</feature>
<dbReference type="InterPro" id="IPR005561">
    <property type="entry name" value="ANTAR"/>
</dbReference>
<sequence>MTDPLDRAALIAELQDLLLETPALQEFVEGVAVAAAHHFGPATSATVSMQRHGRPNTVAASDTRTAECDQVEYDADSGPCLDALRGGTVVTSDDLAVEHRWSAWLVAARDRGFASVLAIPRTVRPGVEIALNLYAREPGAWDGPVLAVAHLYADEIARAMHLYLRGTDQAELNADLRAAILSRSVIDQAIGVIMAQNRCTEDRAIEMLRAASQHRNVKLRDVATILVQSVAGVPPRDVDTFHDRGS</sequence>
<dbReference type="InterPro" id="IPR003018">
    <property type="entry name" value="GAF"/>
</dbReference>
<dbReference type="AlphaFoldDB" id="A0A511JHI7"/>
<keyword evidence="7" id="KW-1185">Reference proteome</keyword>
<keyword evidence="3" id="KW-0805">Transcription regulation</keyword>
<dbReference type="RefSeq" id="WP_146845031.1">
    <property type="nucleotide sequence ID" value="NZ_BJWH01000003.1"/>
</dbReference>
<evidence type="ECO:0000313" key="7">
    <source>
        <dbReference type="Proteomes" id="UP000321049"/>
    </source>
</evidence>
<dbReference type="EMBL" id="BJWH01000003">
    <property type="protein sequence ID" value="GEL97472.1"/>
    <property type="molecule type" value="Genomic_DNA"/>
</dbReference>